<dbReference type="AlphaFoldDB" id="A0A0E9QHE8"/>
<name>A0A0E9QHE8_ANGAN</name>
<dbReference type="EMBL" id="GBXM01092296">
    <property type="protein sequence ID" value="JAH16281.1"/>
    <property type="molecule type" value="Transcribed_RNA"/>
</dbReference>
<reference evidence="1" key="2">
    <citation type="journal article" date="2015" name="Fish Shellfish Immunol.">
        <title>Early steps in the European eel (Anguilla anguilla)-Vibrio vulnificus interaction in the gills: Role of the RtxA13 toxin.</title>
        <authorList>
            <person name="Callol A."/>
            <person name="Pajuelo D."/>
            <person name="Ebbesson L."/>
            <person name="Teles M."/>
            <person name="MacKenzie S."/>
            <person name="Amaro C."/>
        </authorList>
    </citation>
    <scope>NUCLEOTIDE SEQUENCE</scope>
</reference>
<protein>
    <submittedName>
        <fullName evidence="1">Uncharacterized protein</fullName>
    </submittedName>
</protein>
<organism evidence="1">
    <name type="scientific">Anguilla anguilla</name>
    <name type="common">European freshwater eel</name>
    <name type="synonym">Muraena anguilla</name>
    <dbReference type="NCBI Taxonomy" id="7936"/>
    <lineage>
        <taxon>Eukaryota</taxon>
        <taxon>Metazoa</taxon>
        <taxon>Chordata</taxon>
        <taxon>Craniata</taxon>
        <taxon>Vertebrata</taxon>
        <taxon>Euteleostomi</taxon>
        <taxon>Actinopterygii</taxon>
        <taxon>Neopterygii</taxon>
        <taxon>Teleostei</taxon>
        <taxon>Anguilliformes</taxon>
        <taxon>Anguillidae</taxon>
        <taxon>Anguilla</taxon>
    </lineage>
</organism>
<evidence type="ECO:0000313" key="1">
    <source>
        <dbReference type="EMBL" id="JAH16281.1"/>
    </source>
</evidence>
<proteinExistence type="predicted"/>
<reference evidence="1" key="1">
    <citation type="submission" date="2014-11" db="EMBL/GenBank/DDBJ databases">
        <authorList>
            <person name="Amaro Gonzalez C."/>
        </authorList>
    </citation>
    <scope>NUCLEOTIDE SEQUENCE</scope>
</reference>
<accession>A0A0E9QHE8</accession>
<sequence length="57" mass="6893">MNNFYITKPNRFHNWKKNDRCLKELSLFELCANIGEAQQTQNMELLTTELEKCRKEE</sequence>